<feature type="compositionally biased region" description="Polar residues" evidence="3">
    <location>
        <begin position="305"/>
        <end position="316"/>
    </location>
</feature>
<feature type="region of interest" description="Disordered" evidence="3">
    <location>
        <begin position="238"/>
        <end position="437"/>
    </location>
</feature>
<comment type="caution">
    <text evidence="4">The sequence shown here is derived from an EMBL/GenBank/DDBJ whole genome shotgun (WGS) entry which is preliminary data.</text>
</comment>
<feature type="compositionally biased region" description="Low complexity" evidence="3">
    <location>
        <begin position="317"/>
        <end position="332"/>
    </location>
</feature>
<dbReference type="AlphaFoldDB" id="A0A9D4R538"/>
<feature type="compositionally biased region" description="Low complexity" evidence="3">
    <location>
        <begin position="256"/>
        <end position="267"/>
    </location>
</feature>
<dbReference type="GO" id="GO:0008017">
    <property type="term" value="F:microtubule binding"/>
    <property type="evidence" value="ECO:0007669"/>
    <property type="project" value="TreeGrafter"/>
</dbReference>
<gene>
    <name evidence="4" type="ORF">DPMN_097849</name>
</gene>
<evidence type="ECO:0000256" key="1">
    <source>
        <dbReference type="ARBA" id="ARBA00023054"/>
    </source>
</evidence>
<proteinExistence type="predicted"/>
<evidence type="ECO:0000256" key="3">
    <source>
        <dbReference type="SAM" id="MobiDB-lite"/>
    </source>
</evidence>
<protein>
    <submittedName>
        <fullName evidence="4">Uncharacterized protein</fullName>
    </submittedName>
</protein>
<organism evidence="4 5">
    <name type="scientific">Dreissena polymorpha</name>
    <name type="common">Zebra mussel</name>
    <name type="synonym">Mytilus polymorpha</name>
    <dbReference type="NCBI Taxonomy" id="45954"/>
    <lineage>
        <taxon>Eukaryota</taxon>
        <taxon>Metazoa</taxon>
        <taxon>Spiralia</taxon>
        <taxon>Lophotrochozoa</taxon>
        <taxon>Mollusca</taxon>
        <taxon>Bivalvia</taxon>
        <taxon>Autobranchia</taxon>
        <taxon>Heteroconchia</taxon>
        <taxon>Euheterodonta</taxon>
        <taxon>Imparidentia</taxon>
        <taxon>Neoheterodontei</taxon>
        <taxon>Myida</taxon>
        <taxon>Dreissenoidea</taxon>
        <taxon>Dreissenidae</taxon>
        <taxon>Dreissena</taxon>
    </lineage>
</organism>
<sequence>KAQKAHEISELRRSHEQYIGQLEDKHAVAMATLSGQHVDTIRQLQTKQENQMEELHKQHQDKLEDITGRFDGIKMTLSEKVETLRSECDRLRDRAKHCEEALQRDSDFKVQCALAPYRSLPQEIESLKTVLEMKNEEINKLRTHNIELQKKLEELPVAREQIISLQQKKENLEAIISMKTDHEKVLHERCQSLMRKYDKESRANKRLSMDYEELMWKLSESFTDPDLGTLELYQKMGMSPTGDLTSPGLGRKLRTPSSSESSPSKSPATRRTLSSSADDREEKKMKRRSGNYLIDEMKHRATSPLAKQSAQNPLTKSWSPGSGSLSSSPTRSNGRHGTAMSQSWCVEMEKDENQSQAAVSKIPRSKSNTDKQSHGKSVSPEVSDRLRTEQVSVSKMETDNSNSNSVNGDVQTSVESELVTCKSGESPQKSEPKAVPEMGPLSESDHVFNENFCVMNNKHANADSDTNYSTSSITSVDTLRSETLSCPPSKLPVNIEEENDTGSARCRGHTETTV</sequence>
<dbReference type="Proteomes" id="UP000828390">
    <property type="component" value="Unassembled WGS sequence"/>
</dbReference>
<feature type="region of interest" description="Disordered" evidence="3">
    <location>
        <begin position="488"/>
        <end position="514"/>
    </location>
</feature>
<dbReference type="Gene3D" id="1.20.58.60">
    <property type="match status" value="1"/>
</dbReference>
<evidence type="ECO:0000313" key="4">
    <source>
        <dbReference type="EMBL" id="KAH3855284.1"/>
    </source>
</evidence>
<accession>A0A9D4R538</accession>
<reference evidence="4" key="1">
    <citation type="journal article" date="2019" name="bioRxiv">
        <title>The Genome of the Zebra Mussel, Dreissena polymorpha: A Resource for Invasive Species Research.</title>
        <authorList>
            <person name="McCartney M.A."/>
            <person name="Auch B."/>
            <person name="Kono T."/>
            <person name="Mallez S."/>
            <person name="Zhang Y."/>
            <person name="Obille A."/>
            <person name="Becker A."/>
            <person name="Abrahante J.E."/>
            <person name="Garbe J."/>
            <person name="Badalamenti J.P."/>
            <person name="Herman A."/>
            <person name="Mangelson H."/>
            <person name="Liachko I."/>
            <person name="Sullivan S."/>
            <person name="Sone E.D."/>
            <person name="Koren S."/>
            <person name="Silverstein K.A.T."/>
            <person name="Beckman K.B."/>
            <person name="Gohl D.M."/>
        </authorList>
    </citation>
    <scope>NUCLEOTIDE SEQUENCE</scope>
    <source>
        <strain evidence="4">Duluth1</strain>
        <tissue evidence="4">Whole animal</tissue>
    </source>
</reference>
<feature type="compositionally biased region" description="Polar residues" evidence="3">
    <location>
        <begin position="406"/>
        <end position="415"/>
    </location>
</feature>
<reference evidence="4" key="2">
    <citation type="submission" date="2020-11" db="EMBL/GenBank/DDBJ databases">
        <authorList>
            <person name="McCartney M.A."/>
            <person name="Auch B."/>
            <person name="Kono T."/>
            <person name="Mallez S."/>
            <person name="Becker A."/>
            <person name="Gohl D.M."/>
            <person name="Silverstein K.A.T."/>
            <person name="Koren S."/>
            <person name="Bechman K.B."/>
            <person name="Herman A."/>
            <person name="Abrahante J.E."/>
            <person name="Garbe J."/>
        </authorList>
    </citation>
    <scope>NUCLEOTIDE SEQUENCE</scope>
    <source>
        <strain evidence="4">Duluth1</strain>
        <tissue evidence="4">Whole animal</tissue>
    </source>
</reference>
<feature type="coiled-coil region" evidence="2">
    <location>
        <begin position="38"/>
        <end position="175"/>
    </location>
</feature>
<dbReference type="GO" id="GO:0005737">
    <property type="term" value="C:cytoplasm"/>
    <property type="evidence" value="ECO:0007669"/>
    <property type="project" value="TreeGrafter"/>
</dbReference>
<dbReference type="GO" id="GO:0005634">
    <property type="term" value="C:nucleus"/>
    <property type="evidence" value="ECO:0007669"/>
    <property type="project" value="TreeGrafter"/>
</dbReference>
<feature type="non-terminal residue" evidence="4">
    <location>
        <position position="514"/>
    </location>
</feature>
<dbReference type="InterPro" id="IPR051293">
    <property type="entry name" value="MTUS1/CCDC69"/>
</dbReference>
<dbReference type="PANTHER" id="PTHR24200">
    <property type="entry name" value="TOUCAN, ISOFORM A"/>
    <property type="match status" value="1"/>
</dbReference>
<keyword evidence="1 2" id="KW-0175">Coiled coil</keyword>
<name>A0A9D4R538_DREPO</name>
<evidence type="ECO:0000256" key="2">
    <source>
        <dbReference type="SAM" id="Coils"/>
    </source>
</evidence>
<evidence type="ECO:0000313" key="5">
    <source>
        <dbReference type="Proteomes" id="UP000828390"/>
    </source>
</evidence>
<dbReference type="EMBL" id="JAIWYP010000003">
    <property type="protein sequence ID" value="KAH3855284.1"/>
    <property type="molecule type" value="Genomic_DNA"/>
</dbReference>
<keyword evidence="5" id="KW-1185">Reference proteome</keyword>
<dbReference type="PANTHER" id="PTHR24200:SF11">
    <property type="entry name" value="TOUCAN, ISOFORM A"/>
    <property type="match status" value="1"/>
</dbReference>